<dbReference type="InterPro" id="IPR051464">
    <property type="entry name" value="Peptidase_M42_aminopept"/>
</dbReference>
<dbReference type="Gene3D" id="3.40.630.10">
    <property type="entry name" value="Zn peptidases"/>
    <property type="match status" value="1"/>
</dbReference>
<dbReference type="PIRSF" id="PIRSF001123">
    <property type="entry name" value="PepA_GA"/>
    <property type="match status" value="1"/>
</dbReference>
<dbReference type="GO" id="GO:0004177">
    <property type="term" value="F:aminopeptidase activity"/>
    <property type="evidence" value="ECO:0007669"/>
    <property type="project" value="UniProtKB-UniRule"/>
</dbReference>
<dbReference type="Pfam" id="PF05343">
    <property type="entry name" value="Peptidase_M42"/>
    <property type="match status" value="1"/>
</dbReference>
<comment type="cofactor">
    <cofactor evidence="8">
        <name>a divalent metal cation</name>
        <dbReference type="ChEBI" id="CHEBI:60240"/>
    </cofactor>
    <text evidence="8">Binds 2 divalent metal cations per subunit.</text>
</comment>
<keyword evidence="3" id="KW-0645">Protease</keyword>
<comment type="similarity">
    <text evidence="1 6">Belongs to the peptidase M42 family.</text>
</comment>
<dbReference type="GO" id="GO:0006508">
    <property type="term" value="P:proteolysis"/>
    <property type="evidence" value="ECO:0007669"/>
    <property type="project" value="UniProtKB-KW"/>
</dbReference>
<dbReference type="AlphaFoldDB" id="A0A1I4L9K1"/>
<dbReference type="EMBL" id="FOTS01000023">
    <property type="protein sequence ID" value="SFL87549.1"/>
    <property type="molecule type" value="Genomic_DNA"/>
</dbReference>
<dbReference type="InterPro" id="IPR008007">
    <property type="entry name" value="Peptidase_M42"/>
</dbReference>
<organism evidence="9 10">
    <name type="scientific">Pelosinus propionicus DSM 13327</name>
    <dbReference type="NCBI Taxonomy" id="1123291"/>
    <lineage>
        <taxon>Bacteria</taxon>
        <taxon>Bacillati</taxon>
        <taxon>Bacillota</taxon>
        <taxon>Negativicutes</taxon>
        <taxon>Selenomonadales</taxon>
        <taxon>Sporomusaceae</taxon>
        <taxon>Pelosinus</taxon>
    </lineage>
</organism>
<reference evidence="10" key="1">
    <citation type="submission" date="2016-10" db="EMBL/GenBank/DDBJ databases">
        <authorList>
            <person name="Varghese N."/>
            <person name="Submissions S."/>
        </authorList>
    </citation>
    <scope>NUCLEOTIDE SEQUENCE [LARGE SCALE GENOMIC DNA]</scope>
    <source>
        <strain evidence="10">DSM 13327</strain>
    </source>
</reference>
<feature type="binding site" evidence="8">
    <location>
        <position position="227"/>
    </location>
    <ligand>
        <name>Zn(2+)</name>
        <dbReference type="ChEBI" id="CHEBI:29105"/>
        <label>2</label>
    </ligand>
</feature>
<evidence type="ECO:0000313" key="10">
    <source>
        <dbReference type="Proteomes" id="UP000199520"/>
    </source>
</evidence>
<evidence type="ECO:0000256" key="6">
    <source>
        <dbReference type="PIRNR" id="PIRNR001123"/>
    </source>
</evidence>
<keyword evidence="5" id="KW-0378">Hydrolase</keyword>
<keyword evidence="10" id="KW-1185">Reference proteome</keyword>
<dbReference type="CDD" id="cd05656">
    <property type="entry name" value="M42_Frv"/>
    <property type="match status" value="1"/>
</dbReference>
<evidence type="ECO:0000256" key="1">
    <source>
        <dbReference type="ARBA" id="ARBA00006272"/>
    </source>
</evidence>
<keyword evidence="2" id="KW-0031">Aminopeptidase</keyword>
<dbReference type="PANTHER" id="PTHR32481">
    <property type="entry name" value="AMINOPEPTIDASE"/>
    <property type="match status" value="1"/>
</dbReference>
<dbReference type="InterPro" id="IPR023367">
    <property type="entry name" value="Peptidase_M42_dom2"/>
</dbReference>
<feature type="binding site" evidence="8">
    <location>
        <position position="194"/>
    </location>
    <ligand>
        <name>Zn(2+)</name>
        <dbReference type="ChEBI" id="CHEBI:29105"/>
        <label>1</label>
    </ligand>
</feature>
<proteinExistence type="inferred from homology"/>
<accession>A0A1I4L9K1</accession>
<dbReference type="SUPFAM" id="SSF53187">
    <property type="entry name" value="Zn-dependent exopeptidases"/>
    <property type="match status" value="1"/>
</dbReference>
<dbReference type="GO" id="GO:0046872">
    <property type="term" value="F:metal ion binding"/>
    <property type="evidence" value="ECO:0007669"/>
    <property type="project" value="UniProtKB-UniRule"/>
</dbReference>
<feature type="binding site" evidence="8">
    <location>
        <position position="194"/>
    </location>
    <ligand>
        <name>Zn(2+)</name>
        <dbReference type="ChEBI" id="CHEBI:29105"/>
        <label>2</label>
    </ligand>
</feature>
<evidence type="ECO:0000313" key="9">
    <source>
        <dbReference type="EMBL" id="SFL87549.1"/>
    </source>
</evidence>
<dbReference type="Gene3D" id="2.40.30.40">
    <property type="entry name" value="Peptidase M42, domain 2"/>
    <property type="match status" value="1"/>
</dbReference>
<name>A0A1I4L9K1_9FIRM</name>
<dbReference type="SUPFAM" id="SSF101821">
    <property type="entry name" value="Aminopeptidase/glucanase lid domain"/>
    <property type="match status" value="1"/>
</dbReference>
<sequence length="372" mass="40790">MATEDIIGAIIKEDIVDKTLVWLKKISEVPGVSGFEHRVKDLLLEKINNHVTVSYDKLGSIIFEKEGQQPGPKIMLASHMDEIGFMVKNISKEGFIKFVTLGGWWEQVMLGQKVTLLSTKGDIPGVIGSKPPHVLTPEDRKKVVQKREMYIDVGASSEEEAKVNFGIRPGDAIVPYSEFTVMANEKLLMAKAWDNRIGCAIMAEVMDQLALEKHSNTVYGVGTVQEEVGLRGATTSAGAVNPDLSFAIDTCIAGDTPGISEDQASSKLGKGVAICIYDASMIPHIKLRDFVIEIANENQIPYQLQFTEGGGTDAGRIHVHAKGVPSLVLSIPTRYIHSHHSIIHRDDYQSAIELLMAILKKLDATTYNKLVN</sequence>
<evidence type="ECO:0000256" key="4">
    <source>
        <dbReference type="ARBA" id="ARBA00022723"/>
    </source>
</evidence>
<evidence type="ECO:0000256" key="2">
    <source>
        <dbReference type="ARBA" id="ARBA00022438"/>
    </source>
</evidence>
<evidence type="ECO:0000256" key="3">
    <source>
        <dbReference type="ARBA" id="ARBA00022670"/>
    </source>
</evidence>
<gene>
    <name evidence="9" type="ORF">SAMN04490355_102334</name>
</gene>
<feature type="binding site" evidence="8">
    <location>
        <position position="337"/>
    </location>
    <ligand>
        <name>Zn(2+)</name>
        <dbReference type="ChEBI" id="CHEBI:29105"/>
        <label>2</label>
    </ligand>
</feature>
<dbReference type="PANTHER" id="PTHR32481:SF0">
    <property type="entry name" value="AMINOPEPTIDASE YPDE-RELATED"/>
    <property type="match status" value="1"/>
</dbReference>
<evidence type="ECO:0000256" key="8">
    <source>
        <dbReference type="PIRSR" id="PIRSR001123-2"/>
    </source>
</evidence>
<feature type="binding site" evidence="8">
    <location>
        <position position="79"/>
    </location>
    <ligand>
        <name>Zn(2+)</name>
        <dbReference type="ChEBI" id="CHEBI:29105"/>
        <label>1</label>
    </ligand>
</feature>
<feature type="active site" description="Proton acceptor" evidence="7">
    <location>
        <position position="226"/>
    </location>
</feature>
<dbReference type="STRING" id="1123291.SAMN04490355_102334"/>
<evidence type="ECO:0000256" key="5">
    <source>
        <dbReference type="ARBA" id="ARBA00022801"/>
    </source>
</evidence>
<dbReference type="Proteomes" id="UP000199520">
    <property type="component" value="Unassembled WGS sequence"/>
</dbReference>
<feature type="binding site" evidence="8">
    <location>
        <position position="249"/>
    </location>
    <ligand>
        <name>Zn(2+)</name>
        <dbReference type="ChEBI" id="CHEBI:29105"/>
        <label>1</label>
    </ligand>
</feature>
<evidence type="ECO:0000256" key="7">
    <source>
        <dbReference type="PIRSR" id="PIRSR001123-1"/>
    </source>
</evidence>
<protein>
    <submittedName>
        <fullName evidence="9">Endoglucanase</fullName>
    </submittedName>
</protein>
<keyword evidence="4 8" id="KW-0479">Metal-binding</keyword>